<dbReference type="GO" id="GO:0004022">
    <property type="term" value="F:alcohol dehydrogenase (NAD+) activity"/>
    <property type="evidence" value="ECO:0007669"/>
    <property type="project" value="InterPro"/>
</dbReference>
<accession>A0A0A1TVU9</accession>
<proteinExistence type="predicted"/>
<dbReference type="GeneID" id="14883416"/>
<reference evidence="4 5" key="1">
    <citation type="submission" date="2012-10" db="EMBL/GenBank/DDBJ databases">
        <authorList>
            <person name="Zafar N."/>
            <person name="Inman J."/>
            <person name="Hall N."/>
            <person name="Lorenzi H."/>
            <person name="Caler E."/>
        </authorList>
    </citation>
    <scope>NUCLEOTIDE SEQUENCE [LARGE SCALE GENOMIC DNA]</scope>
    <source>
        <strain evidence="4 5">IP1</strain>
    </source>
</reference>
<dbReference type="KEGG" id="eiv:EIN_171060"/>
<protein>
    <submittedName>
        <fullName evidence="4">Alcohol dehydrogenase, putative</fullName>
        <ecNumber evidence="4">1.2.1.10</ecNumber>
    </submittedName>
</protein>
<dbReference type="EC" id="1.2.1.10" evidence="4"/>
<dbReference type="VEuPathDB" id="AmoebaDB:EIN_171060"/>
<dbReference type="Proteomes" id="UP000014680">
    <property type="component" value="Unassembled WGS sequence"/>
</dbReference>
<feature type="domain" description="Alcohol dehydrogenase iron-type/glycerol dehydrogenase GldA" evidence="2">
    <location>
        <begin position="24"/>
        <end position="202"/>
    </location>
</feature>
<dbReference type="Gene3D" id="1.20.1090.10">
    <property type="entry name" value="Dehydroquinate synthase-like - alpha domain"/>
    <property type="match status" value="1"/>
</dbReference>
<dbReference type="InterPro" id="IPR034789">
    <property type="entry name" value="AAD_C"/>
</dbReference>
<dbReference type="Pfam" id="PF00465">
    <property type="entry name" value="Fe-ADH"/>
    <property type="match status" value="1"/>
</dbReference>
<dbReference type="Gene3D" id="3.40.50.1970">
    <property type="match status" value="1"/>
</dbReference>
<dbReference type="PANTHER" id="PTHR11496">
    <property type="entry name" value="ALCOHOL DEHYDROGENASE"/>
    <property type="match status" value="1"/>
</dbReference>
<organism evidence="4 5">
    <name type="scientific">Entamoeba invadens IP1</name>
    <dbReference type="NCBI Taxonomy" id="370355"/>
    <lineage>
        <taxon>Eukaryota</taxon>
        <taxon>Amoebozoa</taxon>
        <taxon>Evosea</taxon>
        <taxon>Archamoebae</taxon>
        <taxon>Mastigamoebida</taxon>
        <taxon>Entamoebidae</taxon>
        <taxon>Entamoeba</taxon>
    </lineage>
</organism>
<sequence>MAEQHEHIPYEVPELGELHWIRTPPKIFFEPHAIRYLAELKDLSKIFIVSDRMIYKLGYVNRVMDILRRRRFNVEIEIYIDVPTEPTIHAVEEALEVMRTFGPDNIIALGGGSVIDAAKVMWMLFEHPEIPITEIPTRFHGLMDDVFKNPKTGKKSRLIAVPTTSGTGSEVSPFCILVDDKTKKTYPLSNYCFIPSVAIVDPEFTITLPKRTIADNGLDILSHCIEAYTSKYSSDYSNSFALEALQMIFKNFRGSYNGEHGARFNMHNAATISGMATANGYNCVIHALAHKVADHYHIHHGKIAGILLPYVVRFNGSFVEEKYKTICLRTHIPLDGKNGTEALAQKCEQLLKETESTTKFRDLGIEKDDWEQKIQIIANDAVKLQDNGFNAKVATVDELLSILRAAY</sequence>
<dbReference type="OMA" id="HAMSHQV"/>
<dbReference type="GO" id="GO:0008774">
    <property type="term" value="F:acetaldehyde dehydrogenase (acetylating) activity"/>
    <property type="evidence" value="ECO:0007669"/>
    <property type="project" value="UniProtKB-EC"/>
</dbReference>
<dbReference type="SUPFAM" id="SSF56796">
    <property type="entry name" value="Dehydroquinate synthase-like"/>
    <property type="match status" value="1"/>
</dbReference>
<dbReference type="InterPro" id="IPR039697">
    <property type="entry name" value="Alcohol_dehydrogenase_Fe"/>
</dbReference>
<dbReference type="EMBL" id="KB207112">
    <property type="protein sequence ID" value="ELP84561.1"/>
    <property type="molecule type" value="Genomic_DNA"/>
</dbReference>
<keyword evidence="1 4" id="KW-0560">Oxidoreductase</keyword>
<dbReference type="AlphaFoldDB" id="A0A0A1TVU9"/>
<evidence type="ECO:0000313" key="4">
    <source>
        <dbReference type="EMBL" id="ELP84561.1"/>
    </source>
</evidence>
<dbReference type="RefSeq" id="XP_004183907.1">
    <property type="nucleotide sequence ID" value="XM_004183859.1"/>
</dbReference>
<dbReference type="GO" id="GO:0005739">
    <property type="term" value="C:mitochondrion"/>
    <property type="evidence" value="ECO:0007669"/>
    <property type="project" value="TreeGrafter"/>
</dbReference>
<feature type="domain" description="Fe-containing alcohol dehydrogenase-like C-terminal" evidence="3">
    <location>
        <begin position="214"/>
        <end position="407"/>
    </location>
</feature>
<dbReference type="Pfam" id="PF25137">
    <property type="entry name" value="ADH_Fe_C"/>
    <property type="match status" value="1"/>
</dbReference>
<dbReference type="OrthoDB" id="31160at2759"/>
<dbReference type="GO" id="GO:0046872">
    <property type="term" value="F:metal ion binding"/>
    <property type="evidence" value="ECO:0007669"/>
    <property type="project" value="InterPro"/>
</dbReference>
<name>A0A0A1TVU9_ENTIV</name>
<dbReference type="FunFam" id="3.40.50.1970:FF:000003">
    <property type="entry name" value="Alcohol dehydrogenase, iron-containing"/>
    <property type="match status" value="1"/>
</dbReference>
<gene>
    <name evidence="4" type="ORF">EIN_171060</name>
</gene>
<evidence type="ECO:0000256" key="1">
    <source>
        <dbReference type="ARBA" id="ARBA00023002"/>
    </source>
</evidence>
<keyword evidence="5" id="KW-1185">Reference proteome</keyword>
<evidence type="ECO:0000259" key="2">
    <source>
        <dbReference type="Pfam" id="PF00465"/>
    </source>
</evidence>
<evidence type="ECO:0000259" key="3">
    <source>
        <dbReference type="Pfam" id="PF25137"/>
    </source>
</evidence>
<dbReference type="PANTHER" id="PTHR11496:SF83">
    <property type="entry name" value="HYDROXYACID-OXOACID TRANSHYDROGENASE, MITOCHONDRIAL"/>
    <property type="match status" value="1"/>
</dbReference>
<evidence type="ECO:0000313" key="5">
    <source>
        <dbReference type="Proteomes" id="UP000014680"/>
    </source>
</evidence>
<dbReference type="InterPro" id="IPR001670">
    <property type="entry name" value="ADH_Fe/GldA"/>
</dbReference>
<dbReference type="CDD" id="cd08178">
    <property type="entry name" value="AAD_C"/>
    <property type="match status" value="1"/>
</dbReference>
<dbReference type="InterPro" id="IPR056798">
    <property type="entry name" value="ADH_Fe_C"/>
</dbReference>